<organism evidence="1 2">
    <name type="scientific">Persea americana</name>
    <name type="common">Avocado</name>
    <dbReference type="NCBI Taxonomy" id="3435"/>
    <lineage>
        <taxon>Eukaryota</taxon>
        <taxon>Viridiplantae</taxon>
        <taxon>Streptophyta</taxon>
        <taxon>Embryophyta</taxon>
        <taxon>Tracheophyta</taxon>
        <taxon>Spermatophyta</taxon>
        <taxon>Magnoliopsida</taxon>
        <taxon>Magnoliidae</taxon>
        <taxon>Laurales</taxon>
        <taxon>Lauraceae</taxon>
        <taxon>Persea</taxon>
    </lineage>
</organism>
<comment type="caution">
    <text evidence="1">The sequence shown here is derived from an EMBL/GenBank/DDBJ whole genome shotgun (WGS) entry which is preliminary data.</text>
</comment>
<evidence type="ECO:0000313" key="2">
    <source>
        <dbReference type="Proteomes" id="UP001234297"/>
    </source>
</evidence>
<accession>A0ACC2KNE5</accession>
<protein>
    <submittedName>
        <fullName evidence="1">Uncharacterized protein</fullName>
    </submittedName>
</protein>
<sequence>MRDPIYTKQRTRHEDQTRRGTQISFVSSSVIELGRRAKIDLLLAFSFLKSGDGTSFGSVDRFFKLLLSDFSIEKRYLFLVFLEFGVTTRVALGKSGPRFSVCVFFLGKESGILWVLHPQFQYPQFQNRDQRSSPINNRGPP</sequence>
<dbReference type="Proteomes" id="UP001234297">
    <property type="component" value="Chromosome 10"/>
</dbReference>
<evidence type="ECO:0000313" key="1">
    <source>
        <dbReference type="EMBL" id="KAJ8622636.1"/>
    </source>
</evidence>
<proteinExistence type="predicted"/>
<dbReference type="EMBL" id="CM056818">
    <property type="protein sequence ID" value="KAJ8622636.1"/>
    <property type="molecule type" value="Genomic_DNA"/>
</dbReference>
<name>A0ACC2KNE5_PERAE</name>
<keyword evidence="2" id="KW-1185">Reference proteome</keyword>
<reference evidence="1 2" key="1">
    <citation type="journal article" date="2022" name="Hortic Res">
        <title>A haplotype resolved chromosomal level avocado genome allows analysis of novel avocado genes.</title>
        <authorList>
            <person name="Nath O."/>
            <person name="Fletcher S.J."/>
            <person name="Hayward A."/>
            <person name="Shaw L.M."/>
            <person name="Masouleh A.K."/>
            <person name="Furtado A."/>
            <person name="Henry R.J."/>
            <person name="Mitter N."/>
        </authorList>
    </citation>
    <scope>NUCLEOTIDE SEQUENCE [LARGE SCALE GENOMIC DNA]</scope>
    <source>
        <strain evidence="2">cv. Hass</strain>
    </source>
</reference>
<gene>
    <name evidence="1" type="ORF">MRB53_031165</name>
</gene>